<dbReference type="Proteomes" id="UP000664795">
    <property type="component" value="Unassembled WGS sequence"/>
</dbReference>
<evidence type="ECO:0000256" key="1">
    <source>
        <dbReference type="SAM" id="SignalP"/>
    </source>
</evidence>
<keyword evidence="1" id="KW-0732">Signal</keyword>
<evidence type="ECO:0000313" key="2">
    <source>
        <dbReference type="EMBL" id="MBO0931470.1"/>
    </source>
</evidence>
<protein>
    <submittedName>
        <fullName evidence="2">Uncharacterized protein</fullName>
    </submittedName>
</protein>
<feature type="signal peptide" evidence="1">
    <location>
        <begin position="1"/>
        <end position="22"/>
    </location>
</feature>
<dbReference type="AlphaFoldDB" id="A0A939G6V5"/>
<dbReference type="RefSeq" id="WP_207335442.1">
    <property type="nucleotide sequence ID" value="NZ_JAFMYU010000007.1"/>
</dbReference>
<proteinExistence type="predicted"/>
<gene>
    <name evidence="2" type="ORF">J2I48_10720</name>
</gene>
<accession>A0A939G6V5</accession>
<name>A0A939G6V5_9BACT</name>
<comment type="caution">
    <text evidence="2">The sequence shown here is derived from an EMBL/GenBank/DDBJ whole genome shotgun (WGS) entry which is preliminary data.</text>
</comment>
<evidence type="ECO:0000313" key="3">
    <source>
        <dbReference type="Proteomes" id="UP000664795"/>
    </source>
</evidence>
<reference evidence="2 3" key="1">
    <citation type="submission" date="2021-03" db="EMBL/GenBank/DDBJ databases">
        <title>Fibrella sp. HMF5036 genome sequencing and assembly.</title>
        <authorList>
            <person name="Kang H."/>
            <person name="Kim H."/>
            <person name="Bae S."/>
            <person name="Joh K."/>
        </authorList>
    </citation>
    <scope>NUCLEOTIDE SEQUENCE [LARGE SCALE GENOMIC DNA]</scope>
    <source>
        <strain evidence="2 3">HMF5036</strain>
    </source>
</reference>
<sequence>MKTLLSAVAIVLLLTQCSSLMSRTTVPPGKEFELGSKNGFTARVENVGTVPVTVSERQADGRVTQLGQFKPGDQQRFDFAAQSTAVFVNATIHPAELKIVVNNGDKNLTMKYVGKN</sequence>
<feature type="chain" id="PRO_5036838053" evidence="1">
    <location>
        <begin position="23"/>
        <end position="116"/>
    </location>
</feature>
<organism evidence="2 3">
    <name type="scientific">Fibrella aquatilis</name>
    <dbReference type="NCBI Taxonomy" id="2817059"/>
    <lineage>
        <taxon>Bacteria</taxon>
        <taxon>Pseudomonadati</taxon>
        <taxon>Bacteroidota</taxon>
        <taxon>Cytophagia</taxon>
        <taxon>Cytophagales</taxon>
        <taxon>Spirosomataceae</taxon>
        <taxon>Fibrella</taxon>
    </lineage>
</organism>
<dbReference type="EMBL" id="JAFMYU010000007">
    <property type="protein sequence ID" value="MBO0931470.1"/>
    <property type="molecule type" value="Genomic_DNA"/>
</dbReference>
<keyword evidence="3" id="KW-1185">Reference proteome</keyword>